<sequence length="247" mass="27478">MLLLNQKNLGEEALNKIARLALKSQIRKAQDLTVRVKTDPNLLAQGKLESLLIDGTGLVMGQNLRMEEMRLHMKTIAVSPFKALMGNIELTQPTNGTACIRLTEADFNRAFNTKLLSDRIQALPTRQNQHPITLTPQSIHCHLLATGKIAIDVDLTVSPTGERQQVTLEATPTMLGQEVVLANCHYSQGVEPYPEFTEILRQKALDVLNLRDFEIQGISLYIEELTVESGQLTVCAIAKMTHFPGKR</sequence>
<name>A0ABT3L0N7_9CYAN</name>
<dbReference type="EMBL" id="JAIHOM010000006">
    <property type="protein sequence ID" value="MCW6035062.1"/>
    <property type="molecule type" value="Genomic_DNA"/>
</dbReference>
<keyword evidence="2" id="KW-1185">Reference proteome</keyword>
<dbReference type="RefSeq" id="WP_265262725.1">
    <property type="nucleotide sequence ID" value="NZ_JAIHOM010000006.1"/>
</dbReference>
<evidence type="ECO:0000313" key="1">
    <source>
        <dbReference type="EMBL" id="MCW6035062.1"/>
    </source>
</evidence>
<comment type="caution">
    <text evidence="1">The sequence shown here is derived from an EMBL/GenBank/DDBJ whole genome shotgun (WGS) entry which is preliminary data.</text>
</comment>
<dbReference type="Pfam" id="PF11209">
    <property type="entry name" value="LmeA"/>
    <property type="match status" value="1"/>
</dbReference>
<accession>A0ABT3L0N7</accession>
<protein>
    <submittedName>
        <fullName evidence="1">DUF2993 domain-containing protein</fullName>
    </submittedName>
</protein>
<organism evidence="1 2">
    <name type="scientific">Spirulina subsalsa FACHB-351</name>
    <dbReference type="NCBI Taxonomy" id="234711"/>
    <lineage>
        <taxon>Bacteria</taxon>
        <taxon>Bacillati</taxon>
        <taxon>Cyanobacteriota</taxon>
        <taxon>Cyanophyceae</taxon>
        <taxon>Spirulinales</taxon>
        <taxon>Spirulinaceae</taxon>
        <taxon>Spirulina</taxon>
    </lineage>
</organism>
<evidence type="ECO:0000313" key="2">
    <source>
        <dbReference type="Proteomes" id="UP001526426"/>
    </source>
</evidence>
<reference evidence="1 2" key="1">
    <citation type="submission" date="2021-08" db="EMBL/GenBank/DDBJ databases">
        <title>Draft genome sequence of Spirulina subsalsa with high tolerance to salinity and hype-accumulation of phycocyanin.</title>
        <authorList>
            <person name="Pei H."/>
            <person name="Jiang L."/>
        </authorList>
    </citation>
    <scope>NUCLEOTIDE SEQUENCE [LARGE SCALE GENOMIC DNA]</scope>
    <source>
        <strain evidence="1 2">FACHB-351</strain>
    </source>
</reference>
<proteinExistence type="predicted"/>
<dbReference type="InterPro" id="IPR021373">
    <property type="entry name" value="DUF2993"/>
</dbReference>
<gene>
    <name evidence="1" type="ORF">K4A83_02075</name>
</gene>
<dbReference type="Proteomes" id="UP001526426">
    <property type="component" value="Unassembled WGS sequence"/>
</dbReference>